<evidence type="ECO:0000313" key="3">
    <source>
        <dbReference type="EMBL" id="SEF27308.1"/>
    </source>
</evidence>
<organism evidence="3 4">
    <name type="scientific">Amycolatopsis pretoriensis</name>
    <dbReference type="NCBI Taxonomy" id="218821"/>
    <lineage>
        <taxon>Bacteria</taxon>
        <taxon>Bacillati</taxon>
        <taxon>Actinomycetota</taxon>
        <taxon>Actinomycetes</taxon>
        <taxon>Pseudonocardiales</taxon>
        <taxon>Pseudonocardiaceae</taxon>
        <taxon>Amycolatopsis</taxon>
    </lineage>
</organism>
<feature type="coiled-coil region" evidence="1">
    <location>
        <begin position="262"/>
        <end position="289"/>
    </location>
</feature>
<dbReference type="RefSeq" id="WP_086674290.1">
    <property type="nucleotide sequence ID" value="NZ_FNUJ01000003.1"/>
</dbReference>
<keyword evidence="4" id="KW-1185">Reference proteome</keyword>
<feature type="region of interest" description="Disordered" evidence="2">
    <location>
        <begin position="20"/>
        <end position="40"/>
    </location>
</feature>
<keyword evidence="1" id="KW-0175">Coiled coil</keyword>
<accession>A0A1H5QPN4</accession>
<feature type="compositionally biased region" description="Basic and acidic residues" evidence="2">
    <location>
        <begin position="20"/>
        <end position="39"/>
    </location>
</feature>
<evidence type="ECO:0000256" key="1">
    <source>
        <dbReference type="SAM" id="Coils"/>
    </source>
</evidence>
<dbReference type="AlphaFoldDB" id="A0A1H5QPN4"/>
<feature type="region of interest" description="Disordered" evidence="2">
    <location>
        <begin position="376"/>
        <end position="410"/>
    </location>
</feature>
<proteinExistence type="predicted"/>
<sequence>MSRSPKYSTVRASELIRERLEAERQARERKRKEEQERRAKAALARSRAAITRQVAAAAARCAALAEQPSAVAADLTAANAALERARRAAGTAANDDEIAIAVRALDEAERLRVAAAAEVLRRSSRHAAGQLAAVRGLLAELDAGQRTRFSPITARTVDESVVLLATALDNGNIALFEQNIETLLTQVRAHHQEVTTRAAEHAEHVRTAKSTFDELAARVAGLTADAQAARTPLGELPVAADVLGTISAKLAADRPIEAMELAVRLAHRLDDLEEELDTAIERLSARREMLGSIIEALPSLGFAVDQGSFVHGEDGSIGMEAHRRSGEALVVVVQDDEAEDHRINYLRESGGPLEARACSSLKSLAEELNSSLRRNGFSAGSVTWDEDGPRPVPGHRAGAGTQERRLGRKP</sequence>
<dbReference type="EMBL" id="FNUJ01000003">
    <property type="protein sequence ID" value="SEF27308.1"/>
    <property type="molecule type" value="Genomic_DNA"/>
</dbReference>
<protein>
    <submittedName>
        <fullName evidence="3">Uncharacterized protein</fullName>
    </submittedName>
</protein>
<dbReference type="STRING" id="218821.SAMN05421837_103732"/>
<name>A0A1H5QPN4_9PSEU</name>
<gene>
    <name evidence="3" type="ORF">SAMN05421837_103732</name>
</gene>
<evidence type="ECO:0000256" key="2">
    <source>
        <dbReference type="SAM" id="MobiDB-lite"/>
    </source>
</evidence>
<evidence type="ECO:0000313" key="4">
    <source>
        <dbReference type="Proteomes" id="UP000198878"/>
    </source>
</evidence>
<reference evidence="4" key="1">
    <citation type="submission" date="2016-10" db="EMBL/GenBank/DDBJ databases">
        <authorList>
            <person name="Varghese N."/>
            <person name="Submissions S."/>
        </authorList>
    </citation>
    <scope>NUCLEOTIDE SEQUENCE [LARGE SCALE GENOMIC DNA]</scope>
    <source>
        <strain evidence="4">DSM 44654</strain>
    </source>
</reference>
<dbReference type="Proteomes" id="UP000198878">
    <property type="component" value="Unassembled WGS sequence"/>
</dbReference>
<dbReference type="OrthoDB" id="5194410at2"/>